<keyword evidence="1" id="KW-1133">Transmembrane helix</keyword>
<evidence type="ECO:0000313" key="2">
    <source>
        <dbReference type="EMBL" id="PPK94188.1"/>
    </source>
</evidence>
<dbReference type="AlphaFoldDB" id="A0A2S6IJ13"/>
<protein>
    <submittedName>
        <fullName evidence="2">Uncharacterized protein</fullName>
    </submittedName>
</protein>
<evidence type="ECO:0000256" key="1">
    <source>
        <dbReference type="SAM" id="Phobius"/>
    </source>
</evidence>
<dbReference type="EMBL" id="PTJD01000008">
    <property type="protein sequence ID" value="PPK94188.1"/>
    <property type="molecule type" value="Genomic_DNA"/>
</dbReference>
<sequence length="232" mass="24439">MPLRTGEEPAPARTARPVPPYDFYAGAVTPAAVVPVPGQERRAPGGPARRPLAVALALAVAVVVAVVACGAWWAVGQRPAPAAAKRPVVLPEVVAGFAPPAPEEDFGRQEDWIRMQADLRRGEAFAGRAYWAPGPHRLPRLNVAAGRTGAADFADRILAAGAELRFGEVTCTRRIHFPAVGDHPAATHVSDTMVLCWRSTDDLTVTVLGLGSQDGVDALAAQAVEEVWAAVR</sequence>
<feature type="transmembrane region" description="Helical" evidence="1">
    <location>
        <begin position="52"/>
        <end position="75"/>
    </location>
</feature>
<gene>
    <name evidence="2" type="ORF">CLV92_10887</name>
</gene>
<evidence type="ECO:0000313" key="3">
    <source>
        <dbReference type="Proteomes" id="UP000239485"/>
    </source>
</evidence>
<accession>A0A2S6IJ13</accession>
<organism evidence="2 3">
    <name type="scientific">Kineococcus xinjiangensis</name>
    <dbReference type="NCBI Taxonomy" id="512762"/>
    <lineage>
        <taxon>Bacteria</taxon>
        <taxon>Bacillati</taxon>
        <taxon>Actinomycetota</taxon>
        <taxon>Actinomycetes</taxon>
        <taxon>Kineosporiales</taxon>
        <taxon>Kineosporiaceae</taxon>
        <taxon>Kineococcus</taxon>
    </lineage>
</organism>
<name>A0A2S6IJ13_9ACTN</name>
<proteinExistence type="predicted"/>
<keyword evidence="3" id="KW-1185">Reference proteome</keyword>
<dbReference type="RefSeq" id="WP_104433138.1">
    <property type="nucleotide sequence ID" value="NZ_PTJD01000008.1"/>
</dbReference>
<comment type="caution">
    <text evidence="2">The sequence shown here is derived from an EMBL/GenBank/DDBJ whole genome shotgun (WGS) entry which is preliminary data.</text>
</comment>
<dbReference type="Proteomes" id="UP000239485">
    <property type="component" value="Unassembled WGS sequence"/>
</dbReference>
<reference evidence="2 3" key="1">
    <citation type="submission" date="2018-02" db="EMBL/GenBank/DDBJ databases">
        <title>Genomic Encyclopedia of Archaeal and Bacterial Type Strains, Phase II (KMG-II): from individual species to whole genera.</title>
        <authorList>
            <person name="Goeker M."/>
        </authorList>
    </citation>
    <scope>NUCLEOTIDE SEQUENCE [LARGE SCALE GENOMIC DNA]</scope>
    <source>
        <strain evidence="2 3">DSM 22857</strain>
    </source>
</reference>
<keyword evidence="1" id="KW-0472">Membrane</keyword>
<keyword evidence="1" id="KW-0812">Transmembrane</keyword>